<evidence type="ECO:0000256" key="6">
    <source>
        <dbReference type="ARBA" id="ARBA00022454"/>
    </source>
</evidence>
<evidence type="ECO:0000256" key="4">
    <source>
        <dbReference type="ARBA" id="ARBA00012178"/>
    </source>
</evidence>
<feature type="compositionally biased region" description="Polar residues" evidence="16">
    <location>
        <begin position="503"/>
        <end position="513"/>
    </location>
</feature>
<dbReference type="SUPFAM" id="SSF82199">
    <property type="entry name" value="SET domain"/>
    <property type="match status" value="1"/>
</dbReference>
<dbReference type="SMART" id="SM00456">
    <property type="entry name" value="WW"/>
    <property type="match status" value="1"/>
</dbReference>
<dbReference type="GO" id="GO:0005694">
    <property type="term" value="C:chromosome"/>
    <property type="evidence" value="ECO:0007669"/>
    <property type="project" value="UniProtKB-SubCell"/>
</dbReference>
<feature type="compositionally biased region" description="Basic and acidic residues" evidence="16">
    <location>
        <begin position="878"/>
        <end position="894"/>
    </location>
</feature>
<dbReference type="OrthoDB" id="422362at2759"/>
<sequence>MEEEDHLKDGLEGLKVDTSLGPASTTTIKKEGDSMASTPNDSKGSRSESLSPDDRKARSDSASTPDGVQPPKLSRKASQKLPPRPTALLTDLPNVTTESCEHFQVIPDCLYGSKSLGSTDHDSLDCDCSEEWRDGMNHACGEDSDCINRATKMECVDRNCNCGNECQNQRFQRKQYADVSVIKTEKKGFGLRANTDIQAHEFIFEYIGEVINEPTFRRRAIQYDKEGIRHFYFMSLTKNEFVDATKKGNLGRFCNHSCNPNCYVDKWVVGNKLRMGIFAGRRIQLGEELVFNYNVDRYGADPQPCYCGEPNCIGFIGGKTQTERATKLSDATIEALGIDDSDGWDTTVAKKPRKKKISEEDEDYVNSVQARSLDEKGVTKVMATLMQCKEKWIAVKLLQRIQRSDDDRVRNRVVQMHGYQILKTVLNTFIEDNNVVLQVLGILYEFPRLTKNKIVDSKIESTIQSLTTSEHEDVATESARLLDEWSKLEVAYRIPRKKLDPNAPSTQNSQPINSFEERRGTRPEEPLKPMITLPTNTPKGPRSNVPQRNPNFFNGFPRRNRPAPPALPAGWFATTDKRGSSYYYTKTGVTTWQRPTAPASDVTSPQSNGPSKAQQEQKTLQDIIDSLTKPGVVPGRSASQTPQPTSTPTQETKKEKWRSLPIEKQMKIYENTLFPHVKYVMDKFRHKLPKEELKKFTKEVSKKLVSSDYKNDRVDDPTLITEKQERKVKTYVKEFLDRAVQKYQEHEKKMVERATKDKLKSPRPLVTNGHHAPMEIVVNRDSGDIAMTDDEEAVATPGSADLKRKRGDELIGSPDLTPSETPFLKRLKENENDAPSPPPPPPPPPPDSEDTFDSAMTGQENALGEQDATLLEQQEDDERQRLREEEAALERENELNMLEFQRGELKNEATSVMSH</sequence>
<dbReference type="AlphaFoldDB" id="A0A4Z0YDD7"/>
<comment type="catalytic activity">
    <reaction evidence="15">
        <text>L-lysyl(36)-[histone H3] + 3 S-adenosyl-L-methionine = N(6),N(6),N(6)-trimethyl-L-lysyl(36)-[histone H3] + 3 S-adenosyl-L-homocysteine + 3 H(+)</text>
        <dbReference type="Rhea" id="RHEA:60324"/>
        <dbReference type="Rhea" id="RHEA-COMP:9785"/>
        <dbReference type="Rhea" id="RHEA-COMP:15536"/>
        <dbReference type="ChEBI" id="CHEBI:15378"/>
        <dbReference type="ChEBI" id="CHEBI:29969"/>
        <dbReference type="ChEBI" id="CHEBI:57856"/>
        <dbReference type="ChEBI" id="CHEBI:59789"/>
        <dbReference type="ChEBI" id="CHEBI:61961"/>
        <dbReference type="EC" id="2.1.1.359"/>
    </reaction>
</comment>
<evidence type="ECO:0000259" key="19">
    <source>
        <dbReference type="PROSITE" id="PS50868"/>
    </source>
</evidence>
<feature type="compositionally biased region" description="Pro residues" evidence="16">
    <location>
        <begin position="835"/>
        <end position="846"/>
    </location>
</feature>
<keyword evidence="10" id="KW-0949">S-adenosyl-L-methionine</keyword>
<dbReference type="SUPFAM" id="SSF51045">
    <property type="entry name" value="WW domain"/>
    <property type="match status" value="1"/>
</dbReference>
<evidence type="ECO:0000256" key="5">
    <source>
        <dbReference type="ARBA" id="ARBA00018028"/>
    </source>
</evidence>
<dbReference type="InterPro" id="IPR006560">
    <property type="entry name" value="AWS_dom"/>
</dbReference>
<dbReference type="Gene3D" id="2.20.70.10">
    <property type="match status" value="1"/>
</dbReference>
<feature type="domain" description="AWS" evidence="20">
    <location>
        <begin position="121"/>
        <end position="175"/>
    </location>
</feature>
<dbReference type="PROSITE" id="PS51568">
    <property type="entry name" value="SAM_MT43_SET2_1"/>
    <property type="match status" value="1"/>
</dbReference>
<dbReference type="PROSITE" id="PS50868">
    <property type="entry name" value="POST_SET"/>
    <property type="match status" value="1"/>
</dbReference>
<dbReference type="InterPro" id="IPR044437">
    <property type="entry name" value="SETD2/Set2_SET"/>
</dbReference>
<dbReference type="InterPro" id="IPR025788">
    <property type="entry name" value="Set2_fungi"/>
</dbReference>
<feature type="region of interest" description="Disordered" evidence="16">
    <location>
        <begin position="793"/>
        <end position="895"/>
    </location>
</feature>
<dbReference type="EMBL" id="SKBN01000145">
    <property type="protein sequence ID" value="TGJ82004.1"/>
    <property type="molecule type" value="Genomic_DNA"/>
</dbReference>
<comment type="caution">
    <text evidence="21">The sequence shown here is derived from an EMBL/GenBank/DDBJ whole genome shotgun (WGS) entry which is preliminary data.</text>
</comment>
<evidence type="ECO:0000259" key="18">
    <source>
        <dbReference type="PROSITE" id="PS50280"/>
    </source>
</evidence>
<dbReference type="InterPro" id="IPR050777">
    <property type="entry name" value="SET2_Histone-Lys_MeTrsfase"/>
</dbReference>
<dbReference type="InterPro" id="IPR017923">
    <property type="entry name" value="TFIIS_N"/>
</dbReference>
<dbReference type="InterPro" id="IPR046341">
    <property type="entry name" value="SET_dom_sf"/>
</dbReference>
<dbReference type="Gene3D" id="2.170.270.10">
    <property type="entry name" value="SET domain"/>
    <property type="match status" value="1"/>
</dbReference>
<keyword evidence="12" id="KW-0804">Transcription</keyword>
<dbReference type="Pfam" id="PF08711">
    <property type="entry name" value="Med26"/>
    <property type="match status" value="1"/>
</dbReference>
<dbReference type="PROSITE" id="PS51215">
    <property type="entry name" value="AWS"/>
    <property type="match status" value="1"/>
</dbReference>
<name>A0A4Z0YDD7_9PEZI</name>
<evidence type="ECO:0000256" key="8">
    <source>
        <dbReference type="ARBA" id="ARBA00022603"/>
    </source>
</evidence>
<dbReference type="PROSITE" id="PS50280">
    <property type="entry name" value="SET"/>
    <property type="match status" value="1"/>
</dbReference>
<keyword evidence="22" id="KW-1185">Reference proteome</keyword>
<keyword evidence="9" id="KW-0808">Transferase</keyword>
<keyword evidence="8" id="KW-0489">Methyltransferase</keyword>
<dbReference type="InterPro" id="IPR001202">
    <property type="entry name" value="WW_dom"/>
</dbReference>
<dbReference type="EC" id="2.1.1.359" evidence="4"/>
<organism evidence="21 22">
    <name type="scientific">Xylaria hypoxylon</name>
    <dbReference type="NCBI Taxonomy" id="37992"/>
    <lineage>
        <taxon>Eukaryota</taxon>
        <taxon>Fungi</taxon>
        <taxon>Dikarya</taxon>
        <taxon>Ascomycota</taxon>
        <taxon>Pezizomycotina</taxon>
        <taxon>Sordariomycetes</taxon>
        <taxon>Xylariomycetidae</taxon>
        <taxon>Xylariales</taxon>
        <taxon>Xylariaceae</taxon>
        <taxon>Xylaria</taxon>
    </lineage>
</organism>
<feature type="compositionally biased region" description="Basic and acidic residues" evidence="16">
    <location>
        <begin position="1"/>
        <end position="15"/>
    </location>
</feature>
<evidence type="ECO:0000256" key="13">
    <source>
        <dbReference type="ARBA" id="ARBA00023242"/>
    </source>
</evidence>
<comment type="function">
    <text evidence="1">Histone methyltransferase that trimethylates histone H3 'Lys-36' forming H3K36me3. Involved in transcription elongation as well as in transcription repression.</text>
</comment>
<feature type="compositionally biased region" description="Low complexity" evidence="16">
    <location>
        <begin position="546"/>
        <end position="557"/>
    </location>
</feature>
<dbReference type="InterPro" id="IPR038190">
    <property type="entry name" value="SRI_sf"/>
</dbReference>
<dbReference type="CDD" id="cd19172">
    <property type="entry name" value="SET_SETD2"/>
    <property type="match status" value="1"/>
</dbReference>
<evidence type="ECO:0000313" key="21">
    <source>
        <dbReference type="EMBL" id="TGJ82004.1"/>
    </source>
</evidence>
<keyword evidence="13" id="KW-0539">Nucleus</keyword>
<dbReference type="Pfam" id="PF00856">
    <property type="entry name" value="SET"/>
    <property type="match status" value="1"/>
</dbReference>
<evidence type="ECO:0000313" key="22">
    <source>
        <dbReference type="Proteomes" id="UP000297716"/>
    </source>
</evidence>
<accession>A0A4Z0YDD7</accession>
<dbReference type="PROSITE" id="PS01159">
    <property type="entry name" value="WW_DOMAIN_1"/>
    <property type="match status" value="1"/>
</dbReference>
<keyword evidence="6" id="KW-0158">Chromosome</keyword>
<evidence type="ECO:0000256" key="15">
    <source>
        <dbReference type="ARBA" id="ARBA00047545"/>
    </source>
</evidence>
<dbReference type="PANTHER" id="PTHR22884">
    <property type="entry name" value="SET DOMAIN PROTEINS"/>
    <property type="match status" value="1"/>
</dbReference>
<evidence type="ECO:0000256" key="7">
    <source>
        <dbReference type="ARBA" id="ARBA00022491"/>
    </source>
</evidence>
<feature type="domain" description="SET" evidence="18">
    <location>
        <begin position="177"/>
        <end position="294"/>
    </location>
</feature>
<dbReference type="Pfam" id="PF17907">
    <property type="entry name" value="AWS"/>
    <property type="match status" value="1"/>
</dbReference>
<evidence type="ECO:0000256" key="11">
    <source>
        <dbReference type="ARBA" id="ARBA00023015"/>
    </source>
</evidence>
<evidence type="ECO:0000256" key="16">
    <source>
        <dbReference type="SAM" id="MobiDB-lite"/>
    </source>
</evidence>
<evidence type="ECO:0000259" key="17">
    <source>
        <dbReference type="PROSITE" id="PS50020"/>
    </source>
</evidence>
<feature type="compositionally biased region" description="Polar residues" evidence="16">
    <location>
        <begin position="35"/>
        <end position="50"/>
    </location>
</feature>
<feature type="compositionally biased region" description="Low complexity" evidence="16">
    <location>
        <begin position="639"/>
        <end position="650"/>
    </location>
</feature>
<feature type="region of interest" description="Disordered" evidence="16">
    <location>
        <begin position="594"/>
        <end position="659"/>
    </location>
</feature>
<feature type="region of interest" description="Disordered" evidence="16">
    <location>
        <begin position="752"/>
        <end position="776"/>
    </location>
</feature>
<dbReference type="PROSITE" id="PS50020">
    <property type="entry name" value="WW_DOMAIN_2"/>
    <property type="match status" value="1"/>
</dbReference>
<dbReference type="InterPro" id="IPR003616">
    <property type="entry name" value="Post-SET_dom"/>
</dbReference>
<keyword evidence="11" id="KW-0805">Transcription regulation</keyword>
<gene>
    <name evidence="21" type="ORF">E0Z10_g6764</name>
</gene>
<dbReference type="InterPro" id="IPR035441">
    <property type="entry name" value="TFIIS/LEDGF_dom_sf"/>
</dbReference>
<feature type="region of interest" description="Disordered" evidence="16">
    <location>
        <begin position="498"/>
        <end position="572"/>
    </location>
</feature>
<dbReference type="CDD" id="cd00201">
    <property type="entry name" value="WW"/>
    <property type="match status" value="1"/>
</dbReference>
<dbReference type="Gene3D" id="1.10.1740.100">
    <property type="entry name" value="Set2, Rpb1 interacting domain"/>
    <property type="match status" value="1"/>
</dbReference>
<reference evidence="21 22" key="1">
    <citation type="submission" date="2019-03" db="EMBL/GenBank/DDBJ databases">
        <title>Draft genome sequence of Xylaria hypoxylon DSM 108379, a ubiquitous saprotrophic-parasitic fungi on hardwood.</title>
        <authorList>
            <person name="Buettner E."/>
            <person name="Leonhardt S."/>
            <person name="Gebauer A.M."/>
            <person name="Liers C."/>
            <person name="Hofrichter M."/>
            <person name="Kellner H."/>
        </authorList>
    </citation>
    <scope>NUCLEOTIDE SEQUENCE [LARGE SCALE GENOMIC DNA]</scope>
    <source>
        <strain evidence="21 22">DSM 108379</strain>
    </source>
</reference>
<dbReference type="SMART" id="SM00317">
    <property type="entry name" value="SET"/>
    <property type="match status" value="1"/>
</dbReference>
<evidence type="ECO:0000259" key="20">
    <source>
        <dbReference type="PROSITE" id="PS51215"/>
    </source>
</evidence>
<dbReference type="InterPro" id="IPR001214">
    <property type="entry name" value="SET_dom"/>
</dbReference>
<dbReference type="SMART" id="SM00508">
    <property type="entry name" value="PostSET"/>
    <property type="match status" value="1"/>
</dbReference>
<dbReference type="Pfam" id="PF08236">
    <property type="entry name" value="SRI"/>
    <property type="match status" value="1"/>
</dbReference>
<feature type="domain" description="WW" evidence="17">
    <location>
        <begin position="565"/>
        <end position="597"/>
    </location>
</feature>
<dbReference type="GO" id="GO:0032259">
    <property type="term" value="P:methylation"/>
    <property type="evidence" value="ECO:0007669"/>
    <property type="project" value="UniProtKB-KW"/>
</dbReference>
<comment type="subcellular location">
    <subcellularLocation>
        <location evidence="3">Chromosome</location>
    </subcellularLocation>
    <subcellularLocation>
        <location evidence="2">Nucleus</location>
    </subcellularLocation>
</comment>
<evidence type="ECO:0000256" key="1">
    <source>
        <dbReference type="ARBA" id="ARBA00003901"/>
    </source>
</evidence>
<feature type="compositionally biased region" description="Basic and acidic residues" evidence="16">
    <location>
        <begin position="515"/>
        <end position="527"/>
    </location>
</feature>
<dbReference type="InterPro" id="IPR036020">
    <property type="entry name" value="WW_dom_sf"/>
</dbReference>
<evidence type="ECO:0000256" key="2">
    <source>
        <dbReference type="ARBA" id="ARBA00004123"/>
    </source>
</evidence>
<dbReference type="InterPro" id="IPR013257">
    <property type="entry name" value="SRI"/>
</dbReference>
<dbReference type="SMART" id="SM00570">
    <property type="entry name" value="AWS"/>
    <property type="match status" value="1"/>
</dbReference>
<keyword evidence="7" id="KW-0678">Repressor</keyword>
<feature type="region of interest" description="Disordered" evidence="16">
    <location>
        <begin position="1"/>
        <end position="90"/>
    </location>
</feature>
<dbReference type="GO" id="GO:0005634">
    <property type="term" value="C:nucleus"/>
    <property type="evidence" value="ECO:0007669"/>
    <property type="project" value="UniProtKB-SubCell"/>
</dbReference>
<dbReference type="Proteomes" id="UP000297716">
    <property type="component" value="Unassembled WGS sequence"/>
</dbReference>
<evidence type="ECO:0000256" key="10">
    <source>
        <dbReference type="ARBA" id="ARBA00022691"/>
    </source>
</evidence>
<feature type="domain" description="Post-SET" evidence="19">
    <location>
        <begin position="301"/>
        <end position="317"/>
    </location>
</feature>
<dbReference type="STRING" id="37992.A0A4Z0YDD7"/>
<evidence type="ECO:0000256" key="9">
    <source>
        <dbReference type="ARBA" id="ARBA00022679"/>
    </source>
</evidence>
<dbReference type="FunFam" id="2.170.270.10:FF:000033">
    <property type="entry name" value="Histone-lysine N-methyltransferase"/>
    <property type="match status" value="1"/>
</dbReference>
<evidence type="ECO:0000256" key="14">
    <source>
        <dbReference type="ARBA" id="ARBA00030091"/>
    </source>
</evidence>
<dbReference type="GO" id="GO:0140955">
    <property type="term" value="F:histone H3K36 trimethyltransferase activity"/>
    <property type="evidence" value="ECO:0007669"/>
    <property type="project" value="UniProtKB-EC"/>
</dbReference>
<protein>
    <recommendedName>
        <fullName evidence="5">Histone-lysine N-methyltransferase, H3 lysine-36 specific</fullName>
        <ecNumber evidence="4">2.1.1.359</ecNumber>
    </recommendedName>
    <alternativeName>
        <fullName evidence="14">SET domain-containing protein 2</fullName>
    </alternativeName>
</protein>
<evidence type="ECO:0000256" key="3">
    <source>
        <dbReference type="ARBA" id="ARBA00004286"/>
    </source>
</evidence>
<dbReference type="SUPFAM" id="SSF47676">
    <property type="entry name" value="Conserved domain common to transcription factors TFIIS, elongin A, CRSP70"/>
    <property type="match status" value="1"/>
</dbReference>
<dbReference type="GO" id="GO:0006355">
    <property type="term" value="P:regulation of DNA-templated transcription"/>
    <property type="evidence" value="ECO:0007669"/>
    <property type="project" value="InterPro"/>
</dbReference>
<feature type="compositionally biased region" description="Polar residues" evidence="16">
    <location>
        <begin position="601"/>
        <end position="620"/>
    </location>
</feature>
<proteinExistence type="predicted"/>
<evidence type="ECO:0000256" key="12">
    <source>
        <dbReference type="ARBA" id="ARBA00023163"/>
    </source>
</evidence>
<dbReference type="FunFam" id="1.10.1740.100:FF:000002">
    <property type="entry name" value="Histone-lysine N-methyltransferase"/>
    <property type="match status" value="1"/>
</dbReference>